<gene>
    <name evidence="1" type="ORF">DZC30_02310</name>
</gene>
<evidence type="ECO:0000313" key="1">
    <source>
        <dbReference type="EMBL" id="RGE46629.1"/>
    </source>
</evidence>
<proteinExistence type="predicted"/>
<reference evidence="1 2" key="1">
    <citation type="submission" date="2018-08" db="EMBL/GenBank/DDBJ databases">
        <title>Comamonas testosteroni strain SWCO2.</title>
        <authorList>
            <person name="Jiang N."/>
            <person name="Zhang X.Z."/>
        </authorList>
    </citation>
    <scope>NUCLEOTIDE SEQUENCE [LARGE SCALE GENOMIC DNA]</scope>
    <source>
        <strain evidence="1 2">SWCO2</strain>
    </source>
</reference>
<dbReference type="EMBL" id="QURR01000002">
    <property type="protein sequence ID" value="RGE46629.1"/>
    <property type="molecule type" value="Genomic_DNA"/>
</dbReference>
<comment type="caution">
    <text evidence="1">The sequence shown here is derived from an EMBL/GenBank/DDBJ whole genome shotgun (WGS) entry which is preliminary data.</text>
</comment>
<keyword evidence="2" id="KW-1185">Reference proteome</keyword>
<organism evidence="1 2">
    <name type="scientific">Comamonas testosteroni</name>
    <name type="common">Pseudomonas testosteroni</name>
    <dbReference type="NCBI Taxonomy" id="285"/>
    <lineage>
        <taxon>Bacteria</taxon>
        <taxon>Pseudomonadati</taxon>
        <taxon>Pseudomonadota</taxon>
        <taxon>Betaproteobacteria</taxon>
        <taxon>Burkholderiales</taxon>
        <taxon>Comamonadaceae</taxon>
        <taxon>Comamonas</taxon>
    </lineage>
</organism>
<dbReference type="Proteomes" id="UP000261948">
    <property type="component" value="Unassembled WGS sequence"/>
</dbReference>
<protein>
    <submittedName>
        <fullName evidence="1">Uncharacterized protein</fullName>
    </submittedName>
</protein>
<dbReference type="AlphaFoldDB" id="A0A373FT95"/>
<sequence length="198" mass="22880">MTIDSGLRASTADSWLPHLEQYFAQARKGPHRLTAARFLLRYVFRVSPVRFGWFARALQDDSSLLWSVDNYTRNFDSVKASDRFDIYLCWDILETMAGRVSLEDRRVNAQVMRLVPEYRHLVTSGLIAETYTNYPFIDGRRWPDHASGDAWLGFVDAVLAFAANHEMTPPAGTELWDLPRRVARMREEARARRNAQPT</sequence>
<accession>A0A373FT95</accession>
<name>A0A373FT95_COMTE</name>
<evidence type="ECO:0000313" key="2">
    <source>
        <dbReference type="Proteomes" id="UP000261948"/>
    </source>
</evidence>